<gene>
    <name evidence="1" type="ORF">RB602_15355</name>
</gene>
<reference evidence="1 2" key="1">
    <citation type="submission" date="2023-10" db="EMBL/GenBank/DDBJ databases">
        <title>Complete genome sequence of a Sphingomonadaceae bacterium.</title>
        <authorList>
            <person name="Yan C."/>
        </authorList>
    </citation>
    <scope>NUCLEOTIDE SEQUENCE [LARGE SCALE GENOMIC DNA]</scope>
    <source>
        <strain evidence="1 2">SCSIO 66989</strain>
        <plasmid evidence="1 2">unnamed</plasmid>
    </source>
</reference>
<dbReference type="AlphaFoldDB" id="A0AA97FAV0"/>
<sequence>MLNSDFTLFVATAQLSDTKDTWSYFFTASRDEMIAEAKRLNKAHNITVTCHSLDKPVSETEFAEMLEGKNSDALNYDNIITAFLAQEV</sequence>
<dbReference type="KEGG" id="acoa:RB602_15355"/>
<protein>
    <submittedName>
        <fullName evidence="1">Uncharacterized protein</fullName>
    </submittedName>
</protein>
<keyword evidence="2" id="KW-1185">Reference proteome</keyword>
<proteinExistence type="predicted"/>
<dbReference type="GO" id="GO:0016491">
    <property type="term" value="F:oxidoreductase activity"/>
    <property type="evidence" value="ECO:0007669"/>
    <property type="project" value="UniProtKB-KW"/>
</dbReference>
<keyword evidence="1" id="KW-0560">Oxidoreductase</keyword>
<dbReference type="EMBL" id="CP136595">
    <property type="protein sequence ID" value="WOE76761.1"/>
    <property type="molecule type" value="Genomic_DNA"/>
</dbReference>
<evidence type="ECO:0000313" key="1">
    <source>
        <dbReference type="EMBL" id="WOE76761.1"/>
    </source>
</evidence>
<geneLocation type="plasmid" evidence="1 2">
    <name>unnamed</name>
</geneLocation>
<dbReference type="RefSeq" id="WP_317084731.1">
    <property type="nucleotide sequence ID" value="NZ_CP136595.1"/>
</dbReference>
<dbReference type="Proteomes" id="UP001302429">
    <property type="component" value="Plasmid unnamed"/>
</dbReference>
<accession>A0AA97FAV0</accession>
<keyword evidence="1" id="KW-0614">Plasmid</keyword>
<organism evidence="1 2">
    <name type="scientific">Alterisphingorhabdus coralli</name>
    <dbReference type="NCBI Taxonomy" id="3071408"/>
    <lineage>
        <taxon>Bacteria</taxon>
        <taxon>Pseudomonadati</taxon>
        <taxon>Pseudomonadota</taxon>
        <taxon>Alphaproteobacteria</taxon>
        <taxon>Sphingomonadales</taxon>
        <taxon>Sphingomonadaceae</taxon>
        <taxon>Alterisphingorhabdus (ex Yan et al. 2024)</taxon>
    </lineage>
</organism>
<evidence type="ECO:0000313" key="2">
    <source>
        <dbReference type="Proteomes" id="UP001302429"/>
    </source>
</evidence>
<name>A0AA97FAV0_9SPHN</name>